<evidence type="ECO:0000256" key="10">
    <source>
        <dbReference type="ARBA" id="ARBA00031800"/>
    </source>
</evidence>
<protein>
    <recommendedName>
        <fullName evidence="4 11">tRNA uridine 5-carboxymethylaminomethyl modification enzyme MnmG</fullName>
    </recommendedName>
    <alternativeName>
        <fullName evidence="10 11">Glucose-inhibited division protein A</fullName>
    </alternativeName>
</protein>
<proteinExistence type="inferred from homology"/>
<keyword evidence="7 11" id="KW-0274">FAD</keyword>
<comment type="caution">
    <text evidence="11">Lacks conserved residue(s) required for the propagation of feature annotation.</text>
</comment>
<comment type="caution">
    <text evidence="13">The sequence shown here is derived from an EMBL/GenBank/DDBJ whole genome shotgun (WGS) entry which is preliminary data.</text>
</comment>
<dbReference type="Pfam" id="PF21680">
    <property type="entry name" value="GIDA_C_1st"/>
    <property type="match status" value="1"/>
</dbReference>
<comment type="cofactor">
    <cofactor evidence="1 11">
        <name>FAD</name>
        <dbReference type="ChEBI" id="CHEBI:57692"/>
    </cofactor>
</comment>
<evidence type="ECO:0000256" key="4">
    <source>
        <dbReference type="ARBA" id="ARBA00020461"/>
    </source>
</evidence>
<feature type="binding site" evidence="11">
    <location>
        <begin position="10"/>
        <end position="15"/>
    </location>
    <ligand>
        <name>FAD</name>
        <dbReference type="ChEBI" id="CHEBI:57692"/>
    </ligand>
</feature>
<evidence type="ECO:0000256" key="5">
    <source>
        <dbReference type="ARBA" id="ARBA00022630"/>
    </source>
</evidence>
<gene>
    <name evidence="11 13" type="primary">mnmG</name>
    <name evidence="11" type="synonym">gidA</name>
    <name evidence="13" type="ORF">IAA84_00220</name>
</gene>
<evidence type="ECO:0000256" key="8">
    <source>
        <dbReference type="ARBA" id="ARBA00023027"/>
    </source>
</evidence>
<keyword evidence="8 11" id="KW-0520">NAD</keyword>
<dbReference type="GO" id="GO:0005829">
    <property type="term" value="C:cytosol"/>
    <property type="evidence" value="ECO:0007669"/>
    <property type="project" value="TreeGrafter"/>
</dbReference>
<evidence type="ECO:0000256" key="3">
    <source>
        <dbReference type="ARBA" id="ARBA00007653"/>
    </source>
</evidence>
<keyword evidence="6 11" id="KW-0819">tRNA processing</keyword>
<dbReference type="InterPro" id="IPR002218">
    <property type="entry name" value="MnmG-rel"/>
</dbReference>
<dbReference type="InterPro" id="IPR020595">
    <property type="entry name" value="MnmG-rel_CS"/>
</dbReference>
<evidence type="ECO:0000313" key="14">
    <source>
        <dbReference type="Proteomes" id="UP000824140"/>
    </source>
</evidence>
<dbReference type="HAMAP" id="MF_00129">
    <property type="entry name" value="MnmG_GidA"/>
    <property type="match status" value="1"/>
</dbReference>
<evidence type="ECO:0000313" key="13">
    <source>
        <dbReference type="EMBL" id="HIS91424.1"/>
    </source>
</evidence>
<dbReference type="Gene3D" id="1.10.150.570">
    <property type="entry name" value="GidA associated domain, C-terminal subdomain"/>
    <property type="match status" value="1"/>
</dbReference>
<keyword evidence="11" id="KW-0963">Cytoplasm</keyword>
<dbReference type="InterPro" id="IPR040131">
    <property type="entry name" value="MnmG_N"/>
</dbReference>
<dbReference type="InterPro" id="IPR026904">
    <property type="entry name" value="MnmG_C"/>
</dbReference>
<evidence type="ECO:0000256" key="6">
    <source>
        <dbReference type="ARBA" id="ARBA00022694"/>
    </source>
</evidence>
<dbReference type="NCBIfam" id="TIGR00136">
    <property type="entry name" value="mnmG_gidA"/>
    <property type="match status" value="1"/>
</dbReference>
<dbReference type="GO" id="GO:0002098">
    <property type="term" value="P:tRNA wobble uridine modification"/>
    <property type="evidence" value="ECO:0007669"/>
    <property type="project" value="InterPro"/>
</dbReference>
<dbReference type="GO" id="GO:0030488">
    <property type="term" value="P:tRNA methylation"/>
    <property type="evidence" value="ECO:0007669"/>
    <property type="project" value="TreeGrafter"/>
</dbReference>
<dbReference type="InterPro" id="IPR047001">
    <property type="entry name" value="MnmG_C_subdom"/>
</dbReference>
<organism evidence="13 14">
    <name type="scientific">Candidatus Alectryocaccomicrobium excrementavium</name>
    <dbReference type="NCBI Taxonomy" id="2840668"/>
    <lineage>
        <taxon>Bacteria</taxon>
        <taxon>Bacillati</taxon>
        <taxon>Bacillota</taxon>
        <taxon>Clostridia</taxon>
        <taxon>Candidatus Alectryocaccomicrobium</taxon>
    </lineage>
</organism>
<evidence type="ECO:0000256" key="1">
    <source>
        <dbReference type="ARBA" id="ARBA00001974"/>
    </source>
</evidence>
<dbReference type="InterPro" id="IPR049312">
    <property type="entry name" value="GIDA_C_N"/>
</dbReference>
<dbReference type="InterPro" id="IPR004416">
    <property type="entry name" value="MnmG"/>
</dbReference>
<evidence type="ECO:0000256" key="9">
    <source>
        <dbReference type="ARBA" id="ARBA00025948"/>
    </source>
</evidence>
<evidence type="ECO:0000256" key="7">
    <source>
        <dbReference type="ARBA" id="ARBA00022827"/>
    </source>
</evidence>
<dbReference type="Gene3D" id="3.50.50.60">
    <property type="entry name" value="FAD/NAD(P)-binding domain"/>
    <property type="match status" value="2"/>
</dbReference>
<dbReference type="AlphaFoldDB" id="A0A9D1K4H1"/>
<comment type="similarity">
    <text evidence="3 11">Belongs to the MnmG family.</text>
</comment>
<dbReference type="Pfam" id="PF13932">
    <property type="entry name" value="SAM_GIDA_C"/>
    <property type="match status" value="1"/>
</dbReference>
<dbReference type="SMART" id="SM01228">
    <property type="entry name" value="GIDA_assoc_3"/>
    <property type="match status" value="1"/>
</dbReference>
<dbReference type="Proteomes" id="UP000824140">
    <property type="component" value="Unassembled WGS sequence"/>
</dbReference>
<dbReference type="SUPFAM" id="SSF51905">
    <property type="entry name" value="FAD/NAD(P)-binding domain"/>
    <property type="match status" value="1"/>
</dbReference>
<sequence>MEQYDAIVVGAGHAGCEAALALARMGHSTLLLTLNLDSIALLPCNPAIGGTAKGHLVRELDALGGEMGRAIDETLIQSRMLNTGKGPAVHSLRAQADKRTYPLRMRRALENQPRLKIRQAEVMRVVVEHGAITGVETATGARILSRAVILCGGVYLKSRILIGDHSWLGGPQGLVAATGLTDSLIDLGFSIRRFKTGTPARVDGRTIDFSRMEPQPGDEPVTPFSFLTDEPPQNKALCYLTYTTEETHEIIRRNLHRAPMYKGTVHATGARYCPSIEDKVVRFADKTRHPVFLEPEGLSTVEWYIQGVSTSLPEDVQYEMYRTIPGLEHADILRLAYAIEYDCIDPTALNSALAAKHIAGLFFAGQINGTSGYEEAAAQGIYAGINAAMYLEERESVILGRADAYIGVMVDDLVTKGVDEPYRMMTSRAEYRLLLRQDNADLRLTETGYRAGLASRERYERMLQKKAATEAALKQIRKSPALFEALKRPDASLRDLPGAPELAGDVAEQVEITIKYGGYIERQQAEIERFRRMEERLLPEDLDYLAMDGLRIEARQKLAAARPRSLGQAARVPGVSPGDVSVLMVYLEKLRRREERA</sequence>
<dbReference type="PANTHER" id="PTHR11806">
    <property type="entry name" value="GLUCOSE INHIBITED DIVISION PROTEIN A"/>
    <property type="match status" value="1"/>
</dbReference>
<dbReference type="PANTHER" id="PTHR11806:SF0">
    <property type="entry name" value="PROTEIN MTO1 HOMOLOG, MITOCHONDRIAL"/>
    <property type="match status" value="1"/>
</dbReference>
<reference evidence="13" key="2">
    <citation type="journal article" date="2021" name="PeerJ">
        <title>Extensive microbial diversity within the chicken gut microbiome revealed by metagenomics and culture.</title>
        <authorList>
            <person name="Gilroy R."/>
            <person name="Ravi A."/>
            <person name="Getino M."/>
            <person name="Pursley I."/>
            <person name="Horton D.L."/>
            <person name="Alikhan N.F."/>
            <person name="Baker D."/>
            <person name="Gharbi K."/>
            <person name="Hall N."/>
            <person name="Watson M."/>
            <person name="Adriaenssens E.M."/>
            <person name="Foster-Nyarko E."/>
            <person name="Jarju S."/>
            <person name="Secka A."/>
            <person name="Antonio M."/>
            <person name="Oren A."/>
            <person name="Chaudhuri R.R."/>
            <person name="La Ragione R."/>
            <person name="Hildebrand F."/>
            <person name="Pallen M.J."/>
        </authorList>
    </citation>
    <scope>NUCLEOTIDE SEQUENCE</scope>
    <source>
        <strain evidence="13">13766</strain>
    </source>
</reference>
<dbReference type="InterPro" id="IPR036188">
    <property type="entry name" value="FAD/NAD-bd_sf"/>
</dbReference>
<accession>A0A9D1K4H1</accession>
<dbReference type="Gene3D" id="1.10.10.1800">
    <property type="entry name" value="tRNA uridine 5-carboxymethylaminomethyl modification enzyme MnmG/GidA"/>
    <property type="match status" value="1"/>
</dbReference>
<evidence type="ECO:0000256" key="2">
    <source>
        <dbReference type="ARBA" id="ARBA00003717"/>
    </source>
</evidence>
<dbReference type="PROSITE" id="PS01280">
    <property type="entry name" value="GIDA_1"/>
    <property type="match status" value="1"/>
</dbReference>
<feature type="domain" description="tRNA uridine 5-carboxymethylaminomethyl modification enzyme C-terminal subdomain" evidence="12">
    <location>
        <begin position="514"/>
        <end position="585"/>
    </location>
</feature>
<dbReference type="GO" id="GO:0050660">
    <property type="term" value="F:flavin adenine dinucleotide binding"/>
    <property type="evidence" value="ECO:0007669"/>
    <property type="project" value="UniProtKB-UniRule"/>
</dbReference>
<dbReference type="FunFam" id="3.50.50.60:FF:000002">
    <property type="entry name" value="tRNA uridine 5-carboxymethylaminomethyl modification enzyme MnmG"/>
    <property type="match status" value="1"/>
</dbReference>
<dbReference type="InterPro" id="IPR044920">
    <property type="entry name" value="MnmG_C_subdom_sf"/>
</dbReference>
<comment type="subcellular location">
    <subcellularLocation>
        <location evidence="11">Cytoplasm</location>
    </subcellularLocation>
</comment>
<comment type="function">
    <text evidence="2 11">NAD-binding protein involved in the addition of a carboxymethylaminomethyl (cmnm) group at the wobble position (U34) of certain tRNAs, forming tRNA-cmnm(5)s(2)U34.</text>
</comment>
<dbReference type="Pfam" id="PF01134">
    <property type="entry name" value="GIDA"/>
    <property type="match status" value="1"/>
</dbReference>
<reference evidence="13" key="1">
    <citation type="submission" date="2020-10" db="EMBL/GenBank/DDBJ databases">
        <authorList>
            <person name="Gilroy R."/>
        </authorList>
    </citation>
    <scope>NUCLEOTIDE SEQUENCE</scope>
    <source>
        <strain evidence="13">13766</strain>
    </source>
</reference>
<dbReference type="FunFam" id="1.10.150.570:FF:000001">
    <property type="entry name" value="tRNA uridine 5-carboxymethylaminomethyl modification enzyme MnmG"/>
    <property type="match status" value="1"/>
</dbReference>
<name>A0A9D1K4H1_9FIRM</name>
<feature type="binding site" evidence="11">
    <location>
        <begin position="269"/>
        <end position="283"/>
    </location>
    <ligand>
        <name>NAD(+)</name>
        <dbReference type="ChEBI" id="CHEBI:57540"/>
    </ligand>
</feature>
<keyword evidence="5 11" id="KW-0285">Flavoprotein</keyword>
<comment type="subunit">
    <text evidence="9 11">Homodimer. Heterotetramer of two MnmE and two MnmG subunits.</text>
</comment>
<dbReference type="EMBL" id="DVJN01000004">
    <property type="protein sequence ID" value="HIS91424.1"/>
    <property type="molecule type" value="Genomic_DNA"/>
</dbReference>
<evidence type="ECO:0000256" key="11">
    <source>
        <dbReference type="HAMAP-Rule" id="MF_00129"/>
    </source>
</evidence>
<evidence type="ECO:0000259" key="12">
    <source>
        <dbReference type="SMART" id="SM01228"/>
    </source>
</evidence>